<dbReference type="Proteomes" id="UP000176221">
    <property type="component" value="Unassembled WGS sequence"/>
</dbReference>
<sequence>MLGLKHAWRIWVMMAIISFFAVVIIGKLYLIQIANAEKYREKANKQYFGSTPSESISRGTIFFRSKDNSLVSAATLRTGYTLAISPPTVTDANKIYESINAVVPINADDFFAKAGKSDDPYEVIANHVSEDNARTLKEENVKGIILSDERWRYYPGDSLGAHAVGLIAYREDELAGRYGLERYYEDTLNRKGEKLYKNFFAEIFTNIKKSVSSADNHRGDIITTIEPSAQISLQKALQAVQNKWDSKTSGGIVINPKNGEIYAMAIEPTFNPNDLSAVRDATIFSNPIIEDVFEMGSIIKPLTIAAAMDAGFITASTTYNDRGFLVIDESRISNFDGKGRGIVSMQEVLSQSLNTGVAYAVTKMGKDIFRDYLKKLEIGEETGIDLPNEAHGLIANLDSPRDIEYATASYGQGIALTPIATVRALSTLANDGKLPNPHLVSKINYSIGFSKATSFPEGKQVIKGETAKEITRMLVEVVDTALKNGEVKMEHYSIAAKTGTAQVPKKDKKGYEENIFFHSFFGYFPAFDPKFLVFLYTMDPKARYASETLTDPFIDLTNFLINYYEIPPDR</sequence>
<gene>
    <name evidence="6" type="ORF">A2928_04320</name>
</gene>
<dbReference type="Pfam" id="PF00905">
    <property type="entry name" value="Transpeptidase"/>
    <property type="match status" value="1"/>
</dbReference>
<evidence type="ECO:0000256" key="2">
    <source>
        <dbReference type="ARBA" id="ARBA00023136"/>
    </source>
</evidence>
<dbReference type="Gene3D" id="3.40.710.10">
    <property type="entry name" value="DD-peptidase/beta-lactamase superfamily"/>
    <property type="match status" value="1"/>
</dbReference>
<dbReference type="InterPro" id="IPR012338">
    <property type="entry name" value="Beta-lactam/transpept-like"/>
</dbReference>
<dbReference type="GO" id="GO:0005886">
    <property type="term" value="C:plasma membrane"/>
    <property type="evidence" value="ECO:0007669"/>
    <property type="project" value="TreeGrafter"/>
</dbReference>
<dbReference type="PANTHER" id="PTHR30627">
    <property type="entry name" value="PEPTIDOGLYCAN D,D-TRANSPEPTIDASE"/>
    <property type="match status" value="1"/>
</dbReference>
<evidence type="ECO:0000256" key="3">
    <source>
        <dbReference type="SAM" id="Phobius"/>
    </source>
</evidence>
<evidence type="ECO:0000313" key="6">
    <source>
        <dbReference type="EMBL" id="OHA34518.1"/>
    </source>
</evidence>
<reference evidence="6 7" key="1">
    <citation type="journal article" date="2016" name="Nat. Commun.">
        <title>Thousands of microbial genomes shed light on interconnected biogeochemical processes in an aquifer system.</title>
        <authorList>
            <person name="Anantharaman K."/>
            <person name="Brown C.T."/>
            <person name="Hug L.A."/>
            <person name="Sharon I."/>
            <person name="Castelle C.J."/>
            <person name="Probst A.J."/>
            <person name="Thomas B.C."/>
            <person name="Singh A."/>
            <person name="Wilkins M.J."/>
            <person name="Karaoz U."/>
            <person name="Brodie E.L."/>
            <person name="Williams K.H."/>
            <person name="Hubbard S.S."/>
            <person name="Banfield J.F."/>
        </authorList>
    </citation>
    <scope>NUCLEOTIDE SEQUENCE [LARGE SCALE GENOMIC DNA]</scope>
</reference>
<dbReference type="Pfam" id="PF03717">
    <property type="entry name" value="PBP_dimer"/>
    <property type="match status" value="1"/>
</dbReference>
<dbReference type="EMBL" id="MHRX01000010">
    <property type="protein sequence ID" value="OHA34518.1"/>
    <property type="molecule type" value="Genomic_DNA"/>
</dbReference>
<dbReference type="InterPro" id="IPR005311">
    <property type="entry name" value="PBP_dimer"/>
</dbReference>
<dbReference type="InterPro" id="IPR001460">
    <property type="entry name" value="PCN-bd_Tpept"/>
</dbReference>
<evidence type="ECO:0000259" key="4">
    <source>
        <dbReference type="Pfam" id="PF00905"/>
    </source>
</evidence>
<feature type="domain" description="Penicillin-binding protein transpeptidase" evidence="4">
    <location>
        <begin position="252"/>
        <end position="551"/>
    </location>
</feature>
<dbReference type="SUPFAM" id="SSF56519">
    <property type="entry name" value="Penicillin binding protein dimerisation domain"/>
    <property type="match status" value="1"/>
</dbReference>
<dbReference type="GO" id="GO:0008658">
    <property type="term" value="F:penicillin binding"/>
    <property type="evidence" value="ECO:0007669"/>
    <property type="project" value="InterPro"/>
</dbReference>
<evidence type="ECO:0000256" key="1">
    <source>
        <dbReference type="ARBA" id="ARBA00004370"/>
    </source>
</evidence>
<keyword evidence="2 3" id="KW-0472">Membrane</keyword>
<dbReference type="InterPro" id="IPR050515">
    <property type="entry name" value="Beta-lactam/transpept"/>
</dbReference>
<evidence type="ECO:0008006" key="8">
    <source>
        <dbReference type="Google" id="ProtNLM"/>
    </source>
</evidence>
<comment type="caution">
    <text evidence="6">The sequence shown here is derived from an EMBL/GenBank/DDBJ whole genome shotgun (WGS) entry which is preliminary data.</text>
</comment>
<comment type="subcellular location">
    <subcellularLocation>
        <location evidence="1">Membrane</location>
    </subcellularLocation>
</comment>
<dbReference type="SUPFAM" id="SSF56601">
    <property type="entry name" value="beta-lactamase/transpeptidase-like"/>
    <property type="match status" value="1"/>
</dbReference>
<dbReference type="GO" id="GO:0071555">
    <property type="term" value="P:cell wall organization"/>
    <property type="evidence" value="ECO:0007669"/>
    <property type="project" value="TreeGrafter"/>
</dbReference>
<accession>A0A1G2NEK9</accession>
<feature type="transmembrane region" description="Helical" evidence="3">
    <location>
        <begin position="6"/>
        <end position="30"/>
    </location>
</feature>
<dbReference type="AlphaFoldDB" id="A0A1G2NEK9"/>
<dbReference type="InterPro" id="IPR036138">
    <property type="entry name" value="PBP_dimer_sf"/>
</dbReference>
<protein>
    <recommendedName>
        <fullName evidence="8">Penicillin-binding protein transpeptidase domain-containing protein</fullName>
    </recommendedName>
</protein>
<proteinExistence type="predicted"/>
<dbReference type="Gene3D" id="3.30.450.330">
    <property type="match status" value="1"/>
</dbReference>
<feature type="domain" description="Penicillin-binding protein dimerisation" evidence="5">
    <location>
        <begin position="74"/>
        <end position="189"/>
    </location>
</feature>
<organism evidence="6 7">
    <name type="scientific">Candidatus Taylorbacteria bacterium RIFCSPLOWO2_01_FULL_45_15b</name>
    <dbReference type="NCBI Taxonomy" id="1802319"/>
    <lineage>
        <taxon>Bacteria</taxon>
        <taxon>Candidatus Tayloriibacteriota</taxon>
    </lineage>
</organism>
<keyword evidence="3" id="KW-0812">Transmembrane</keyword>
<dbReference type="Gene3D" id="3.90.1310.10">
    <property type="entry name" value="Penicillin-binding protein 2a (Domain 2)"/>
    <property type="match status" value="1"/>
</dbReference>
<dbReference type="STRING" id="1802319.A2928_04320"/>
<name>A0A1G2NEK9_9BACT</name>
<evidence type="ECO:0000259" key="5">
    <source>
        <dbReference type="Pfam" id="PF03717"/>
    </source>
</evidence>
<keyword evidence="3" id="KW-1133">Transmembrane helix</keyword>
<evidence type="ECO:0000313" key="7">
    <source>
        <dbReference type="Proteomes" id="UP000176221"/>
    </source>
</evidence>